<dbReference type="GO" id="GO:0000398">
    <property type="term" value="P:mRNA splicing, via spliceosome"/>
    <property type="evidence" value="ECO:0007669"/>
    <property type="project" value="TreeGrafter"/>
</dbReference>
<dbReference type="AlphaFoldDB" id="A0A5N5JT06"/>
<evidence type="ECO:0000256" key="1">
    <source>
        <dbReference type="ARBA" id="ARBA00004123"/>
    </source>
</evidence>
<sequence length="218" mass="24577">MAQKTGLQLFVSRLSSYTTNHEFKRLFSPFGVVTEARLVVEPKTHRPKGFGFVTFESEADAGKALKAMNGRISCSNFVEGIERTGSLGFIFVYLESTLFSLGYLQQMKQKPSNGSSFSAYLWRLRQQALYNWDGSWSSKKGFILDTLGGLDPITVDNVAAKHTSRSNSGLSLHHCNAHFFLCKVKFNLLQEYAEFLLFRLVIRLGPIQDLSLATRKLF</sequence>
<dbReference type="SMART" id="SM00360">
    <property type="entry name" value="RRM"/>
    <property type="match status" value="1"/>
</dbReference>
<evidence type="ECO:0000313" key="5">
    <source>
        <dbReference type="EMBL" id="KAB5520295.1"/>
    </source>
</evidence>
<dbReference type="InterPro" id="IPR051183">
    <property type="entry name" value="U1_U11-U12_snRNP_70-35kDa"/>
</dbReference>
<name>A0A5N5JT06_9ROSI</name>
<accession>A0A5N5JT06</accession>
<keyword evidence="3" id="KW-0694">RNA-binding</keyword>
<dbReference type="GO" id="GO:0003729">
    <property type="term" value="F:mRNA binding"/>
    <property type="evidence" value="ECO:0007669"/>
    <property type="project" value="TreeGrafter"/>
</dbReference>
<dbReference type="Proteomes" id="UP000326939">
    <property type="component" value="Chromosome 16"/>
</dbReference>
<proteinExistence type="predicted"/>
<dbReference type="SUPFAM" id="SSF54928">
    <property type="entry name" value="RNA-binding domain, RBD"/>
    <property type="match status" value="1"/>
</dbReference>
<reference evidence="6" key="1">
    <citation type="journal article" date="2019" name="Gigascience">
        <title>De novo genome assembly of the endangered Acer yangbiense, a plant species with extremely small populations endemic to Yunnan Province, China.</title>
        <authorList>
            <person name="Yang J."/>
            <person name="Wariss H.M."/>
            <person name="Tao L."/>
            <person name="Zhang R."/>
            <person name="Yun Q."/>
            <person name="Hollingsworth P."/>
            <person name="Dao Z."/>
            <person name="Luo G."/>
            <person name="Guo H."/>
            <person name="Ma Y."/>
            <person name="Sun W."/>
        </authorList>
    </citation>
    <scope>NUCLEOTIDE SEQUENCE [LARGE SCALE GENOMIC DNA]</scope>
    <source>
        <strain evidence="6">cv. br00</strain>
    </source>
</reference>
<feature type="domain" description="RRM" evidence="4">
    <location>
        <begin position="7"/>
        <end position="71"/>
    </location>
</feature>
<gene>
    <name evidence="5" type="ORF">DKX38_024614</name>
</gene>
<dbReference type="InterPro" id="IPR012677">
    <property type="entry name" value="Nucleotide-bd_a/b_plait_sf"/>
</dbReference>
<evidence type="ECO:0000256" key="2">
    <source>
        <dbReference type="ARBA" id="ARBA00023242"/>
    </source>
</evidence>
<dbReference type="EMBL" id="VDCV01000016">
    <property type="protein sequence ID" value="KAB5520295.1"/>
    <property type="molecule type" value="Genomic_DNA"/>
</dbReference>
<dbReference type="GO" id="GO:0071011">
    <property type="term" value="C:precatalytic spliceosome"/>
    <property type="evidence" value="ECO:0007669"/>
    <property type="project" value="TreeGrafter"/>
</dbReference>
<evidence type="ECO:0000313" key="6">
    <source>
        <dbReference type="Proteomes" id="UP000326939"/>
    </source>
</evidence>
<dbReference type="PANTHER" id="PTHR13952:SF21">
    <property type="entry name" value="POLYNUCLEOTIDE ADENYLYLTRANSFERASE DOMAIN_RNA RECOGNITION MOTIF PROTEIN-RELATED"/>
    <property type="match status" value="1"/>
</dbReference>
<comment type="caution">
    <text evidence="5">The sequence shown here is derived from an EMBL/GenBank/DDBJ whole genome shotgun (WGS) entry which is preliminary data.</text>
</comment>
<dbReference type="Pfam" id="PF00076">
    <property type="entry name" value="RRM_1"/>
    <property type="match status" value="1"/>
</dbReference>
<dbReference type="PANTHER" id="PTHR13952">
    <property type="entry name" value="U1 SMALL NUCLEAR RIBONUCLEOPROTEIN 70 KD"/>
    <property type="match status" value="1"/>
</dbReference>
<keyword evidence="2" id="KW-0539">Nucleus</keyword>
<dbReference type="InterPro" id="IPR000504">
    <property type="entry name" value="RRM_dom"/>
</dbReference>
<dbReference type="GO" id="GO:0030619">
    <property type="term" value="F:U1 snRNA binding"/>
    <property type="evidence" value="ECO:0007669"/>
    <property type="project" value="TreeGrafter"/>
</dbReference>
<dbReference type="GO" id="GO:0071004">
    <property type="term" value="C:U2-type prespliceosome"/>
    <property type="evidence" value="ECO:0007669"/>
    <property type="project" value="TreeGrafter"/>
</dbReference>
<organism evidence="5 6">
    <name type="scientific">Salix brachista</name>
    <dbReference type="NCBI Taxonomy" id="2182728"/>
    <lineage>
        <taxon>Eukaryota</taxon>
        <taxon>Viridiplantae</taxon>
        <taxon>Streptophyta</taxon>
        <taxon>Embryophyta</taxon>
        <taxon>Tracheophyta</taxon>
        <taxon>Spermatophyta</taxon>
        <taxon>Magnoliopsida</taxon>
        <taxon>eudicotyledons</taxon>
        <taxon>Gunneridae</taxon>
        <taxon>Pentapetalae</taxon>
        <taxon>rosids</taxon>
        <taxon>fabids</taxon>
        <taxon>Malpighiales</taxon>
        <taxon>Salicaceae</taxon>
        <taxon>Saliceae</taxon>
        <taxon>Salix</taxon>
    </lineage>
</organism>
<dbReference type="PROSITE" id="PS50102">
    <property type="entry name" value="RRM"/>
    <property type="match status" value="1"/>
</dbReference>
<dbReference type="CDD" id="cd00590">
    <property type="entry name" value="RRM_SF"/>
    <property type="match status" value="1"/>
</dbReference>
<comment type="subcellular location">
    <subcellularLocation>
        <location evidence="1">Nucleus</location>
    </subcellularLocation>
</comment>
<evidence type="ECO:0000259" key="4">
    <source>
        <dbReference type="PROSITE" id="PS50102"/>
    </source>
</evidence>
<evidence type="ECO:0000256" key="3">
    <source>
        <dbReference type="PROSITE-ProRule" id="PRU00176"/>
    </source>
</evidence>
<protein>
    <recommendedName>
        <fullName evidence="4">RRM domain-containing protein</fullName>
    </recommendedName>
</protein>
<dbReference type="Gene3D" id="3.30.70.330">
    <property type="match status" value="1"/>
</dbReference>
<dbReference type="InterPro" id="IPR035979">
    <property type="entry name" value="RBD_domain_sf"/>
</dbReference>
<keyword evidence="6" id="KW-1185">Reference proteome</keyword>
<dbReference type="GO" id="GO:0005685">
    <property type="term" value="C:U1 snRNP"/>
    <property type="evidence" value="ECO:0007669"/>
    <property type="project" value="TreeGrafter"/>
</dbReference>